<feature type="compositionally biased region" description="Basic residues" evidence="1">
    <location>
        <begin position="276"/>
        <end position="289"/>
    </location>
</feature>
<comment type="caution">
    <text evidence="2">The sequence shown here is derived from an EMBL/GenBank/DDBJ whole genome shotgun (WGS) entry which is preliminary data.</text>
</comment>
<reference evidence="2 3" key="1">
    <citation type="submission" date="2018-10" db="EMBL/GenBank/DDBJ databases">
        <title>Genomic Encyclopedia of Archaeal and Bacterial Type Strains, Phase II (KMG-II): from individual species to whole genera.</title>
        <authorList>
            <person name="Goeker M."/>
        </authorList>
    </citation>
    <scope>NUCLEOTIDE SEQUENCE [LARGE SCALE GENOMIC DNA]</scope>
    <source>
        <strain evidence="2 3">DSM 14954</strain>
    </source>
</reference>
<proteinExistence type="predicted"/>
<evidence type="ECO:0000313" key="3">
    <source>
        <dbReference type="Proteomes" id="UP000278962"/>
    </source>
</evidence>
<feature type="region of interest" description="Disordered" evidence="1">
    <location>
        <begin position="261"/>
        <end position="382"/>
    </location>
</feature>
<feature type="compositionally biased region" description="Low complexity" evidence="1">
    <location>
        <begin position="301"/>
        <end position="317"/>
    </location>
</feature>
<dbReference type="EMBL" id="RBIL01000002">
    <property type="protein sequence ID" value="RKQ86317.1"/>
    <property type="molecule type" value="Genomic_DNA"/>
</dbReference>
<feature type="compositionally biased region" description="Polar residues" evidence="1">
    <location>
        <begin position="322"/>
        <end position="332"/>
    </location>
</feature>
<dbReference type="AlphaFoldDB" id="A0A660KX75"/>
<evidence type="ECO:0000313" key="2">
    <source>
        <dbReference type="EMBL" id="RKQ86317.1"/>
    </source>
</evidence>
<keyword evidence="3" id="KW-1185">Reference proteome</keyword>
<dbReference type="RefSeq" id="WP_121253938.1">
    <property type="nucleotide sequence ID" value="NZ_RBIL01000002.1"/>
</dbReference>
<evidence type="ECO:0000256" key="1">
    <source>
        <dbReference type="SAM" id="MobiDB-lite"/>
    </source>
</evidence>
<protein>
    <submittedName>
        <fullName evidence="2">Uncharacterized protein</fullName>
    </submittedName>
</protein>
<sequence>MDDVVFSVEIGEQAAAVVRRPGGRLLFVQRGAGLGVVLDRSPSGLMIGGRLVAAGRVPETATGVTVIDAAGEEHEATLDGDAWFVVAGEAGFDEQLVRYRDAQGEIVGALPAGERFPVPDATDPCPVCAAVAWTQVAFTQDGHPGVIVGCERCGCTVGGVGGPPWLGPFGEERPRRTRRRKTPDDLLTSTVARASFAVYAPVGAPARVSRVSAAGEDPFDGPVTWVELVAEPAAGVVQVSSAAPDARRPTALASCLAAFATPTGEPGPQSPPGKLVRSRHAHRVRRRLALRAEEETRARSRSTAPPCPSASSRCPTAGPRGASTTASRSSCSGAGWTRRTSRSSVCAPPACPAERLLIPTGGPYRRPPPQDRIDGGSNTKRGNSCNALSARCRWPLR</sequence>
<gene>
    <name evidence="2" type="ORF">C8N24_4327</name>
</gene>
<accession>A0A660KX75</accession>
<name>A0A660KX75_9ACTN</name>
<dbReference type="Proteomes" id="UP000278962">
    <property type="component" value="Unassembled WGS sequence"/>
</dbReference>
<organism evidence="2 3">
    <name type="scientific">Solirubrobacter pauli</name>
    <dbReference type="NCBI Taxonomy" id="166793"/>
    <lineage>
        <taxon>Bacteria</taxon>
        <taxon>Bacillati</taxon>
        <taxon>Actinomycetota</taxon>
        <taxon>Thermoleophilia</taxon>
        <taxon>Solirubrobacterales</taxon>
        <taxon>Solirubrobacteraceae</taxon>
        <taxon>Solirubrobacter</taxon>
    </lineage>
</organism>